<accession>A0ABR5IRG0</accession>
<sequence>MPTHRSHPAAARPDAAELNAAIHALWASSARRGGGLTSVERREYERLRREWLATMGRERCTAMA</sequence>
<protein>
    <submittedName>
        <fullName evidence="1">Uncharacterized protein</fullName>
    </submittedName>
</protein>
<dbReference type="EMBL" id="LGUT01004574">
    <property type="protein sequence ID" value="KOG45037.1"/>
    <property type="molecule type" value="Genomic_DNA"/>
</dbReference>
<dbReference type="Proteomes" id="UP000037020">
    <property type="component" value="Unassembled WGS sequence"/>
</dbReference>
<proteinExistence type="predicted"/>
<comment type="caution">
    <text evidence="1">The sequence shown here is derived from an EMBL/GenBank/DDBJ whole genome shotgun (WGS) entry which is preliminary data.</text>
</comment>
<keyword evidence="2" id="KW-1185">Reference proteome</keyword>
<reference evidence="1 2" key="1">
    <citation type="submission" date="2015-07" db="EMBL/GenBank/DDBJ databases">
        <authorList>
            <person name="Ju K.-S."/>
            <person name="Doroghazi J.R."/>
            <person name="Metcalf W.W."/>
        </authorList>
    </citation>
    <scope>NUCLEOTIDE SEQUENCE [LARGE SCALE GENOMIC DNA]</scope>
    <source>
        <strain evidence="1 2">NRRL B-3589</strain>
    </source>
</reference>
<gene>
    <name evidence="1" type="ORF">ADK38_46145</name>
</gene>
<evidence type="ECO:0000313" key="1">
    <source>
        <dbReference type="EMBL" id="KOG45037.1"/>
    </source>
</evidence>
<organism evidence="1 2">
    <name type="scientific">Streptomyces varsoviensis</name>
    <dbReference type="NCBI Taxonomy" id="67373"/>
    <lineage>
        <taxon>Bacteria</taxon>
        <taxon>Bacillati</taxon>
        <taxon>Actinomycetota</taxon>
        <taxon>Actinomycetes</taxon>
        <taxon>Kitasatosporales</taxon>
        <taxon>Streptomycetaceae</taxon>
        <taxon>Streptomyces</taxon>
    </lineage>
</organism>
<name>A0ABR5IRG0_9ACTN</name>
<dbReference type="RefSeq" id="WP_030892618.1">
    <property type="nucleotide sequence ID" value="NZ_JBIRHZ010000018.1"/>
</dbReference>
<evidence type="ECO:0000313" key="2">
    <source>
        <dbReference type="Proteomes" id="UP000037020"/>
    </source>
</evidence>